<organism evidence="1 2">
    <name type="scientific">Catharanthus roseus</name>
    <name type="common">Madagascar periwinkle</name>
    <name type="synonym">Vinca rosea</name>
    <dbReference type="NCBI Taxonomy" id="4058"/>
    <lineage>
        <taxon>Eukaryota</taxon>
        <taxon>Viridiplantae</taxon>
        <taxon>Streptophyta</taxon>
        <taxon>Embryophyta</taxon>
        <taxon>Tracheophyta</taxon>
        <taxon>Spermatophyta</taxon>
        <taxon>Magnoliopsida</taxon>
        <taxon>eudicotyledons</taxon>
        <taxon>Gunneridae</taxon>
        <taxon>Pentapetalae</taxon>
        <taxon>asterids</taxon>
        <taxon>lamiids</taxon>
        <taxon>Gentianales</taxon>
        <taxon>Apocynaceae</taxon>
        <taxon>Rauvolfioideae</taxon>
        <taxon>Vinceae</taxon>
        <taxon>Catharanthinae</taxon>
        <taxon>Catharanthus</taxon>
    </lineage>
</organism>
<gene>
    <name evidence="1" type="ORF">M9H77_14482</name>
</gene>
<reference evidence="2" key="1">
    <citation type="journal article" date="2023" name="Nat. Plants">
        <title>Single-cell RNA sequencing provides a high-resolution roadmap for understanding the multicellular compartmentation of specialized metabolism.</title>
        <authorList>
            <person name="Sun S."/>
            <person name="Shen X."/>
            <person name="Li Y."/>
            <person name="Li Y."/>
            <person name="Wang S."/>
            <person name="Li R."/>
            <person name="Zhang H."/>
            <person name="Shen G."/>
            <person name="Guo B."/>
            <person name="Wei J."/>
            <person name="Xu J."/>
            <person name="St-Pierre B."/>
            <person name="Chen S."/>
            <person name="Sun C."/>
        </authorList>
    </citation>
    <scope>NUCLEOTIDE SEQUENCE [LARGE SCALE GENOMIC DNA]</scope>
</reference>
<accession>A0ACC0BNC0</accession>
<keyword evidence="2" id="KW-1185">Reference proteome</keyword>
<name>A0ACC0BNC0_CATRO</name>
<evidence type="ECO:0000313" key="2">
    <source>
        <dbReference type="Proteomes" id="UP001060085"/>
    </source>
</evidence>
<proteinExistence type="predicted"/>
<dbReference type="Proteomes" id="UP001060085">
    <property type="component" value="Linkage Group LG03"/>
</dbReference>
<evidence type="ECO:0000313" key="1">
    <source>
        <dbReference type="EMBL" id="KAI5674118.1"/>
    </source>
</evidence>
<sequence>MMDTMKAMIMVPILMKDMTLVLTVGMMMEGGGYAFYGNRSYGDELMNFGEPSENQEGRLGYNSIKTICFFPSNSYLCFKKKDGFGVLKVCHRVFVETALRKDFLELLSKNFVEKHLCYFKTIIEIHWKDDFLDGLLVPNENSLVISMKHDCSGTLLHHLPFKEFLKKFVYEGKFGKSQDFTNKQSYTFFEEFLGFMSKSSWKKGLSNLVLDNLFVFNSPLGLYVDNILEPSFVFTSPCELKSSWNFKKNFDWMRFHYVVIHESLLKDLENESLNFHVPFKEIKSYMMGIHGWVLEFEKDESTDLRTNPFKGRTDSMTRGGQETVELMQGPITRAKAKRMEEEYKGEVALFETMLQDLAWHVLEEQREDLGG</sequence>
<dbReference type="EMBL" id="CM044703">
    <property type="protein sequence ID" value="KAI5674118.1"/>
    <property type="molecule type" value="Genomic_DNA"/>
</dbReference>
<comment type="caution">
    <text evidence="1">The sequence shown here is derived from an EMBL/GenBank/DDBJ whole genome shotgun (WGS) entry which is preliminary data.</text>
</comment>
<protein>
    <submittedName>
        <fullName evidence="1">Uncharacterized protein</fullName>
    </submittedName>
</protein>